<sequence>MGVSNNFEDYFDRIQEQRKSFYQEMDSNVEDVWERPYPNKWSVAETVYHLYLLLRLFRRFSVIYMPIMYPLAVLRKNKPYPTDMNNIYIEYHQKKKKPMNAPLLLNPPKNLPRKKNYDEIKKLLERETNLLKANVLPMDERIAGQIYYPDPVAHHPNLPQSIQLIGIHEQHHFNLTKDYYLS</sequence>
<dbReference type="Proteomes" id="UP000183988">
    <property type="component" value="Unassembled WGS sequence"/>
</dbReference>
<dbReference type="InterPro" id="IPR024775">
    <property type="entry name" value="DinB-like"/>
</dbReference>
<evidence type="ECO:0000313" key="2">
    <source>
        <dbReference type="EMBL" id="SHF66532.1"/>
    </source>
</evidence>
<evidence type="ECO:0000259" key="1">
    <source>
        <dbReference type="Pfam" id="PF12867"/>
    </source>
</evidence>
<organism evidence="2 3">
    <name type="scientific">Ornithinibacillus halophilus</name>
    <dbReference type="NCBI Taxonomy" id="930117"/>
    <lineage>
        <taxon>Bacteria</taxon>
        <taxon>Bacillati</taxon>
        <taxon>Bacillota</taxon>
        <taxon>Bacilli</taxon>
        <taxon>Bacillales</taxon>
        <taxon>Bacillaceae</taxon>
        <taxon>Ornithinibacillus</taxon>
    </lineage>
</organism>
<gene>
    <name evidence="2" type="ORF">SAMN05216225_100267</name>
</gene>
<proteinExistence type="predicted"/>
<feature type="domain" description="DinB-like" evidence="1">
    <location>
        <begin position="30"/>
        <end position="173"/>
    </location>
</feature>
<dbReference type="Pfam" id="PF12867">
    <property type="entry name" value="DinB_2"/>
    <property type="match status" value="1"/>
</dbReference>
<accession>A0A1M5DIG7</accession>
<protein>
    <submittedName>
        <fullName evidence="2">DinB superfamily protein</fullName>
    </submittedName>
</protein>
<dbReference type="Gene3D" id="1.20.120.450">
    <property type="entry name" value="dinb family like domain"/>
    <property type="match status" value="1"/>
</dbReference>
<dbReference type="InterPro" id="IPR034660">
    <property type="entry name" value="DinB/YfiT-like"/>
</dbReference>
<keyword evidence="3" id="KW-1185">Reference proteome</keyword>
<dbReference type="OrthoDB" id="2389280at2"/>
<dbReference type="RefSeq" id="WP_072887799.1">
    <property type="nucleotide sequence ID" value="NZ_FQVW01000002.1"/>
</dbReference>
<evidence type="ECO:0000313" key="3">
    <source>
        <dbReference type="Proteomes" id="UP000183988"/>
    </source>
</evidence>
<dbReference type="SUPFAM" id="SSF109854">
    <property type="entry name" value="DinB/YfiT-like putative metalloenzymes"/>
    <property type="match status" value="1"/>
</dbReference>
<reference evidence="2 3" key="1">
    <citation type="submission" date="2016-11" db="EMBL/GenBank/DDBJ databases">
        <authorList>
            <person name="Jaros S."/>
            <person name="Januszkiewicz K."/>
            <person name="Wedrychowicz H."/>
        </authorList>
    </citation>
    <scope>NUCLEOTIDE SEQUENCE [LARGE SCALE GENOMIC DNA]</scope>
    <source>
        <strain evidence="2 3">IBRC-M 10683</strain>
    </source>
</reference>
<dbReference type="AlphaFoldDB" id="A0A1M5DIG7"/>
<name>A0A1M5DIG7_9BACI</name>
<dbReference type="EMBL" id="FQVW01000002">
    <property type="protein sequence ID" value="SHF66532.1"/>
    <property type="molecule type" value="Genomic_DNA"/>
</dbReference>